<protein>
    <submittedName>
        <fullName evidence="2">Uncharacterized protein</fullName>
    </submittedName>
</protein>
<accession>A0A6G7K807</accession>
<dbReference type="EMBL" id="CP049740">
    <property type="protein sequence ID" value="QII81393.1"/>
    <property type="molecule type" value="Genomic_DNA"/>
</dbReference>
<evidence type="ECO:0000256" key="1">
    <source>
        <dbReference type="SAM" id="Phobius"/>
    </source>
</evidence>
<name>A0A6G7K807_9LACT</name>
<dbReference type="KEGG" id="jar:G7057_02145"/>
<dbReference type="AlphaFoldDB" id="A0A6G7K807"/>
<organism evidence="2 3">
    <name type="scientific">Jeotgalibaca arthritidis</name>
    <dbReference type="NCBI Taxonomy" id="1868794"/>
    <lineage>
        <taxon>Bacteria</taxon>
        <taxon>Bacillati</taxon>
        <taxon>Bacillota</taxon>
        <taxon>Bacilli</taxon>
        <taxon>Lactobacillales</taxon>
        <taxon>Carnobacteriaceae</taxon>
        <taxon>Jeotgalibaca</taxon>
    </lineage>
</organism>
<proteinExistence type="predicted"/>
<keyword evidence="1" id="KW-0472">Membrane</keyword>
<dbReference type="RefSeq" id="WP_166160981.1">
    <property type="nucleotide sequence ID" value="NZ_CP049740.1"/>
</dbReference>
<keyword evidence="1" id="KW-1133">Transmembrane helix</keyword>
<sequence>MKSFLQNKKYWMILFSILIIISLLGGILYYFKVGCENYLFLYENMIWFPIEIFATVLILDKLLDTIESQREIDRNNRILAKPNSSLKNSLKNQVVRIVDDRNVYDSNAKSIDERYREIVDDLEASINSDLFHLTKTYNFRSSNTKVPNEIELNIMGILYIECEPIDKKINEYLDSYSQFLDEKVFLKTTNLKDVNYKLGVLNYTFGIQHKAEEYSMGGNAEPLIAEIRSYISMVDEFIKHL</sequence>
<feature type="transmembrane region" description="Helical" evidence="1">
    <location>
        <begin position="12"/>
        <end position="31"/>
    </location>
</feature>
<evidence type="ECO:0000313" key="3">
    <source>
        <dbReference type="Proteomes" id="UP000501451"/>
    </source>
</evidence>
<keyword evidence="3" id="KW-1185">Reference proteome</keyword>
<dbReference type="Proteomes" id="UP000501451">
    <property type="component" value="Chromosome"/>
</dbReference>
<gene>
    <name evidence="2" type="ORF">G7057_02145</name>
</gene>
<reference evidence="2 3" key="1">
    <citation type="journal article" date="2017" name="Int. J. Syst. Evol. Microbiol.">
        <title>Jeotgalibaca porci sp. nov. and Jeotgalibaca arthritidis sp. nov., isolated from pigs, and emended description of the genus Jeotgalibaca.</title>
        <authorList>
            <person name="Zamora L."/>
            <person name="Perez-Sancho M."/>
            <person name="Dominguez L."/>
            <person name="Fernandez-Garayzabal J.F."/>
            <person name="Vela A.I."/>
        </authorList>
    </citation>
    <scope>NUCLEOTIDE SEQUENCE [LARGE SCALE GENOMIC DNA]</scope>
    <source>
        <strain evidence="2 3">CECT 9157</strain>
    </source>
</reference>
<keyword evidence="1" id="KW-0812">Transmembrane</keyword>
<feature type="transmembrane region" description="Helical" evidence="1">
    <location>
        <begin position="46"/>
        <end position="63"/>
    </location>
</feature>
<evidence type="ECO:0000313" key="2">
    <source>
        <dbReference type="EMBL" id="QII81393.1"/>
    </source>
</evidence>